<dbReference type="Proteomes" id="UP000009173">
    <property type="component" value="Chromosome"/>
</dbReference>
<dbReference type="GO" id="GO:0008106">
    <property type="term" value="F:alcohol dehydrogenase (NADP+) activity"/>
    <property type="evidence" value="ECO:0007669"/>
    <property type="project" value="TreeGrafter"/>
</dbReference>
<dbReference type="FunFam" id="3.40.50.1970:FF:000003">
    <property type="entry name" value="Alcohol dehydrogenase, iron-containing"/>
    <property type="match status" value="1"/>
</dbReference>
<dbReference type="AlphaFoldDB" id="A0A0H3A4S2"/>
<sequence length="392" mass="40941">MKDFVYHNPTEVRFGRGVVASLGARVRAAGLSAVVVVAGGGAARRCGAFGDAVASLEAAGVAWTPCEGVRPNPDLDGVLRAVQALRDAGAGGFVAVGGGSVMDTAKAAGVCALHDGDPWDHFTRRTTATAAVPVFTVPTLSGTGAEMNGTAVITNMAQQRKWSLRGPTPVAAFLDPVYQRDVPLALAVGCAVDAMTHVLEFAVAGTPCVDAKALDIPGGTYFMEETVLAQNEALLRSIIRSVEVLRRIPGDYAARASLAWAAGLGLCGLTGVGLGGGSWVSHALEHAVSGHFPQVPHGPALAVLFPCWMEEVASEHTPMFERLARNVWGVEGAVEGIRAMLATFDRWGAPRRLAAWGVGEDAIPGLVRAALEYPRPLGLAPERVERIFRNAL</sequence>
<dbReference type="Pfam" id="PF25137">
    <property type="entry name" value="ADH_Fe_C"/>
    <property type="match status" value="1"/>
</dbReference>
<feature type="domain" description="Alcohol dehydrogenase iron-type/glycerol dehydrogenase GldA" evidence="3">
    <location>
        <begin position="9"/>
        <end position="176"/>
    </location>
</feature>
<keyword evidence="2" id="KW-0560">Oxidoreductase</keyword>
<dbReference type="InterPro" id="IPR001670">
    <property type="entry name" value="ADH_Fe/GldA"/>
</dbReference>
<evidence type="ECO:0000256" key="1">
    <source>
        <dbReference type="ARBA" id="ARBA00007358"/>
    </source>
</evidence>
<dbReference type="GO" id="GO:1990002">
    <property type="term" value="F:methylglyoxal reductase (NADPH) (acetol producing) activity"/>
    <property type="evidence" value="ECO:0007669"/>
    <property type="project" value="TreeGrafter"/>
</dbReference>
<dbReference type="SUPFAM" id="SSF56796">
    <property type="entry name" value="Dehydroquinate synthase-like"/>
    <property type="match status" value="1"/>
</dbReference>
<dbReference type="PANTHER" id="PTHR43633">
    <property type="entry name" value="ALCOHOL DEHYDROGENASE YQHD"/>
    <property type="match status" value="1"/>
</dbReference>
<evidence type="ECO:0000313" key="6">
    <source>
        <dbReference type="Proteomes" id="UP000009173"/>
    </source>
</evidence>
<name>A0A0H3A4S2_NITV4</name>
<dbReference type="Pfam" id="PF00465">
    <property type="entry name" value="Fe-ADH"/>
    <property type="match status" value="1"/>
</dbReference>
<dbReference type="RefSeq" id="WP_011791621.1">
    <property type="nucleotide sequence ID" value="NC_008751.1"/>
</dbReference>
<dbReference type="Gene3D" id="1.20.1090.10">
    <property type="entry name" value="Dehydroquinate synthase-like - alpha domain"/>
    <property type="match status" value="1"/>
</dbReference>
<evidence type="ECO:0000256" key="2">
    <source>
        <dbReference type="ARBA" id="ARBA00023002"/>
    </source>
</evidence>
<dbReference type="PANTHER" id="PTHR43633:SF1">
    <property type="entry name" value="ALCOHOL DEHYDROGENASE YQHD"/>
    <property type="match status" value="1"/>
</dbReference>
<dbReference type="KEGG" id="dvl:Dvul_0460"/>
<dbReference type="InterPro" id="IPR044731">
    <property type="entry name" value="BDH-like"/>
</dbReference>
<evidence type="ECO:0000259" key="3">
    <source>
        <dbReference type="Pfam" id="PF00465"/>
    </source>
</evidence>
<dbReference type="InterPro" id="IPR056798">
    <property type="entry name" value="ADH_Fe_C"/>
</dbReference>
<gene>
    <name evidence="5" type="ordered locus">Dvul_0460</name>
</gene>
<dbReference type="GO" id="GO:1990362">
    <property type="term" value="F:butanol dehydrogenase (NAD+) activity"/>
    <property type="evidence" value="ECO:0007669"/>
    <property type="project" value="InterPro"/>
</dbReference>
<evidence type="ECO:0000313" key="5">
    <source>
        <dbReference type="EMBL" id="ABM27483.1"/>
    </source>
</evidence>
<evidence type="ECO:0000259" key="4">
    <source>
        <dbReference type="Pfam" id="PF25137"/>
    </source>
</evidence>
<dbReference type="Gene3D" id="3.40.50.1970">
    <property type="match status" value="1"/>
</dbReference>
<reference evidence="6" key="1">
    <citation type="journal article" date="2009" name="Environ. Microbiol.">
        <title>Contribution of mobile genetic elements to Desulfovibrio vulgaris genome plasticity.</title>
        <authorList>
            <person name="Walker C.B."/>
            <person name="Stolyar S."/>
            <person name="Chivian D."/>
            <person name="Pinel N."/>
            <person name="Gabster J.A."/>
            <person name="Dehal P.S."/>
            <person name="He Z."/>
            <person name="Yang Z.K."/>
            <person name="Yen H.C."/>
            <person name="Zhou J."/>
            <person name="Wall J.D."/>
            <person name="Hazen T.C."/>
            <person name="Arkin A.P."/>
            <person name="Stahl D.A."/>
        </authorList>
    </citation>
    <scope>NUCLEOTIDE SEQUENCE [LARGE SCALE GENOMIC DNA]</scope>
    <source>
        <strain evidence="6">DP4</strain>
    </source>
</reference>
<comment type="similarity">
    <text evidence="1">Belongs to the iron-containing alcohol dehydrogenase family.</text>
</comment>
<dbReference type="HOGENOM" id="CLU_007207_0_4_7"/>
<accession>A0A0H3A4S2</accession>
<dbReference type="GO" id="GO:0005829">
    <property type="term" value="C:cytosol"/>
    <property type="evidence" value="ECO:0007669"/>
    <property type="project" value="TreeGrafter"/>
</dbReference>
<dbReference type="EMBL" id="CP000527">
    <property type="protein sequence ID" value="ABM27483.1"/>
    <property type="molecule type" value="Genomic_DNA"/>
</dbReference>
<proteinExistence type="inferred from homology"/>
<feature type="domain" description="Fe-containing alcohol dehydrogenase-like C-terminal" evidence="4">
    <location>
        <begin position="233"/>
        <end position="389"/>
    </location>
</feature>
<dbReference type="GO" id="GO:0046872">
    <property type="term" value="F:metal ion binding"/>
    <property type="evidence" value="ECO:0007669"/>
    <property type="project" value="InterPro"/>
</dbReference>
<protein>
    <submittedName>
        <fullName evidence="5">Iron-containing alcohol dehydrogenase</fullName>
    </submittedName>
</protein>
<organism evidence="5 6">
    <name type="scientific">Nitratidesulfovibrio vulgaris (strain DP4)</name>
    <name type="common">Desulfovibrio vulgaris</name>
    <dbReference type="NCBI Taxonomy" id="391774"/>
    <lineage>
        <taxon>Bacteria</taxon>
        <taxon>Pseudomonadati</taxon>
        <taxon>Thermodesulfobacteriota</taxon>
        <taxon>Desulfovibrionia</taxon>
        <taxon>Desulfovibrionales</taxon>
        <taxon>Desulfovibrionaceae</taxon>
        <taxon>Nitratidesulfovibrio</taxon>
    </lineage>
</organism>